<name>A0A098M3X3_9BACL</name>
<evidence type="ECO:0000313" key="3">
    <source>
        <dbReference type="EMBL" id="KGE17239.1"/>
    </source>
</evidence>
<organism evidence="3 4">
    <name type="scientific">Paenibacillus wynnii</name>
    <dbReference type="NCBI Taxonomy" id="268407"/>
    <lineage>
        <taxon>Bacteria</taxon>
        <taxon>Bacillati</taxon>
        <taxon>Bacillota</taxon>
        <taxon>Bacilli</taxon>
        <taxon>Bacillales</taxon>
        <taxon>Paenibacillaceae</taxon>
        <taxon>Paenibacillus</taxon>
    </lineage>
</organism>
<dbReference type="OrthoDB" id="8479334at2"/>
<protein>
    <submittedName>
        <fullName evidence="3">GNAT family acetyltransferase</fullName>
    </submittedName>
</protein>
<gene>
    <name evidence="3" type="ORF">PWYN_21675</name>
</gene>
<dbReference type="STRING" id="268407.PWYN_21675"/>
<dbReference type="eggNOG" id="COG5628">
    <property type="taxonomic scope" value="Bacteria"/>
</dbReference>
<feature type="compositionally biased region" description="Polar residues" evidence="1">
    <location>
        <begin position="149"/>
        <end position="163"/>
    </location>
</feature>
<dbReference type="Proteomes" id="UP000029734">
    <property type="component" value="Unassembled WGS sequence"/>
</dbReference>
<keyword evidence="3" id="KW-0808">Transferase</keyword>
<evidence type="ECO:0000256" key="1">
    <source>
        <dbReference type="SAM" id="MobiDB-lite"/>
    </source>
</evidence>
<feature type="domain" description="N-acetyltransferase" evidence="2">
    <location>
        <begin position="47"/>
        <end position="137"/>
    </location>
</feature>
<dbReference type="RefSeq" id="WP_036655857.1">
    <property type="nucleotide sequence ID" value="NZ_JQCR01000003.1"/>
</dbReference>
<dbReference type="Gene3D" id="3.40.630.30">
    <property type="match status" value="1"/>
</dbReference>
<dbReference type="SUPFAM" id="SSF55729">
    <property type="entry name" value="Acyl-CoA N-acyltransferases (Nat)"/>
    <property type="match status" value="1"/>
</dbReference>
<dbReference type="InterPro" id="IPR016181">
    <property type="entry name" value="Acyl_CoA_acyltransferase"/>
</dbReference>
<reference evidence="3 4" key="2">
    <citation type="submission" date="2014-10" db="EMBL/GenBank/DDBJ databases">
        <title>Comparative genomics of the Paenibacillus odorifer group.</title>
        <authorList>
            <person name="Tsai Y.-C."/>
            <person name="Martin N."/>
            <person name="Korlach J."/>
            <person name="Wiedmann M."/>
        </authorList>
    </citation>
    <scope>NUCLEOTIDE SEQUENCE [LARGE SCALE GENOMIC DNA]</scope>
    <source>
        <strain evidence="3 4">DSM 18334</strain>
    </source>
</reference>
<dbReference type="InterPro" id="IPR000182">
    <property type="entry name" value="GNAT_dom"/>
</dbReference>
<accession>A0A098M3X3</accession>
<comment type="caution">
    <text evidence="3">The sequence shown here is derived from an EMBL/GenBank/DDBJ whole genome shotgun (WGS) entry which is preliminary data.</text>
</comment>
<dbReference type="AlphaFoldDB" id="A0A098M3X3"/>
<evidence type="ECO:0000259" key="2">
    <source>
        <dbReference type="Pfam" id="PF00583"/>
    </source>
</evidence>
<proteinExistence type="predicted"/>
<evidence type="ECO:0000313" key="4">
    <source>
        <dbReference type="Proteomes" id="UP000029734"/>
    </source>
</evidence>
<dbReference type="GO" id="GO:0016747">
    <property type="term" value="F:acyltransferase activity, transferring groups other than amino-acyl groups"/>
    <property type="evidence" value="ECO:0007669"/>
    <property type="project" value="InterPro"/>
</dbReference>
<keyword evidence="4" id="KW-1185">Reference proteome</keyword>
<feature type="region of interest" description="Disordered" evidence="1">
    <location>
        <begin position="149"/>
        <end position="169"/>
    </location>
</feature>
<dbReference type="CDD" id="cd04301">
    <property type="entry name" value="NAT_SF"/>
    <property type="match status" value="1"/>
</dbReference>
<dbReference type="EMBL" id="JQCR01000003">
    <property type="protein sequence ID" value="KGE17239.1"/>
    <property type="molecule type" value="Genomic_DNA"/>
</dbReference>
<reference evidence="3 4" key="1">
    <citation type="submission" date="2014-08" db="EMBL/GenBank/DDBJ databases">
        <authorList>
            <person name="den Bakker H.C."/>
        </authorList>
    </citation>
    <scope>NUCLEOTIDE SEQUENCE [LARGE SCALE GENOMIC DNA]</scope>
    <source>
        <strain evidence="3 4">DSM 18334</strain>
    </source>
</reference>
<dbReference type="Pfam" id="PF00583">
    <property type="entry name" value="Acetyltransf_1"/>
    <property type="match status" value="1"/>
</dbReference>
<sequence length="169" mass="19875">MELSLELVSKERKQMISKLMQFYLYDFTRYLDFDLNEEGVFPSYPGLESYWHSGNNKYPFLIIADGNLAGFALVDRLLRNPEGQFYMTEFFVMQKYRRSGVGTWAAHSLFDMFPGDWKVSQIRANSAARDFWHRVIGCYAKNSFQERFNPQQGNPSQYFSTLPANRIKQ</sequence>